<keyword evidence="7 8" id="KW-0472">Membrane</keyword>
<keyword evidence="5 8" id="KW-0812">Transmembrane</keyword>
<feature type="transmembrane region" description="Helical" evidence="8">
    <location>
        <begin position="259"/>
        <end position="281"/>
    </location>
</feature>
<protein>
    <submittedName>
        <fullName evidence="10">Glycosyltransferase family 39 protein</fullName>
        <ecNumber evidence="10">2.4.-.-</ecNumber>
    </submittedName>
</protein>
<dbReference type="EC" id="2.4.-.-" evidence="10"/>
<name>A0ABU2HSW0_9RHOB</name>
<evidence type="ECO:0000256" key="1">
    <source>
        <dbReference type="ARBA" id="ARBA00004651"/>
    </source>
</evidence>
<keyword evidence="4 10" id="KW-0808">Transferase</keyword>
<evidence type="ECO:0000256" key="2">
    <source>
        <dbReference type="ARBA" id="ARBA00022475"/>
    </source>
</evidence>
<keyword evidence="2" id="KW-1003">Cell membrane</keyword>
<evidence type="ECO:0000256" key="4">
    <source>
        <dbReference type="ARBA" id="ARBA00022679"/>
    </source>
</evidence>
<evidence type="ECO:0000256" key="5">
    <source>
        <dbReference type="ARBA" id="ARBA00022692"/>
    </source>
</evidence>
<dbReference type="EMBL" id="JAVQLW010000001">
    <property type="protein sequence ID" value="MDS9467694.1"/>
    <property type="molecule type" value="Genomic_DNA"/>
</dbReference>
<keyword evidence="6 8" id="KW-1133">Transmembrane helix</keyword>
<feature type="domain" description="Glycosyltransferase RgtA/B/C/D-like" evidence="9">
    <location>
        <begin position="69"/>
        <end position="232"/>
    </location>
</feature>
<dbReference type="RefSeq" id="WP_311159863.1">
    <property type="nucleotide sequence ID" value="NZ_JAVQLW010000001.1"/>
</dbReference>
<dbReference type="PANTHER" id="PTHR33908:SF11">
    <property type="entry name" value="MEMBRANE PROTEIN"/>
    <property type="match status" value="1"/>
</dbReference>
<dbReference type="Proteomes" id="UP001269144">
    <property type="component" value="Unassembled WGS sequence"/>
</dbReference>
<dbReference type="PANTHER" id="PTHR33908">
    <property type="entry name" value="MANNOSYLTRANSFERASE YKCB-RELATED"/>
    <property type="match status" value="1"/>
</dbReference>
<evidence type="ECO:0000313" key="10">
    <source>
        <dbReference type="EMBL" id="MDS9467694.1"/>
    </source>
</evidence>
<feature type="transmembrane region" description="Helical" evidence="8">
    <location>
        <begin position="26"/>
        <end position="44"/>
    </location>
</feature>
<comment type="caution">
    <text evidence="10">The sequence shown here is derived from an EMBL/GenBank/DDBJ whole genome shotgun (WGS) entry which is preliminary data.</text>
</comment>
<dbReference type="InterPro" id="IPR038731">
    <property type="entry name" value="RgtA/B/C-like"/>
</dbReference>
<feature type="transmembrane region" description="Helical" evidence="8">
    <location>
        <begin position="318"/>
        <end position="336"/>
    </location>
</feature>
<feature type="transmembrane region" description="Helical" evidence="8">
    <location>
        <begin position="90"/>
        <end position="108"/>
    </location>
</feature>
<feature type="transmembrane region" description="Helical" evidence="8">
    <location>
        <begin position="120"/>
        <end position="140"/>
    </location>
</feature>
<dbReference type="Pfam" id="PF13231">
    <property type="entry name" value="PMT_2"/>
    <property type="match status" value="1"/>
</dbReference>
<keyword evidence="11" id="KW-1185">Reference proteome</keyword>
<feature type="transmembrane region" description="Helical" evidence="8">
    <location>
        <begin position="293"/>
        <end position="312"/>
    </location>
</feature>
<evidence type="ECO:0000256" key="7">
    <source>
        <dbReference type="ARBA" id="ARBA00023136"/>
    </source>
</evidence>
<evidence type="ECO:0000259" key="9">
    <source>
        <dbReference type="Pfam" id="PF13231"/>
    </source>
</evidence>
<proteinExistence type="predicted"/>
<feature type="transmembrane region" description="Helical" evidence="8">
    <location>
        <begin position="341"/>
        <end position="359"/>
    </location>
</feature>
<feature type="transmembrane region" description="Helical" evidence="8">
    <location>
        <begin position="215"/>
        <end position="239"/>
    </location>
</feature>
<feature type="transmembrane region" description="Helical" evidence="8">
    <location>
        <begin position="170"/>
        <end position="203"/>
    </location>
</feature>
<keyword evidence="3 10" id="KW-0328">Glycosyltransferase</keyword>
<evidence type="ECO:0000313" key="11">
    <source>
        <dbReference type="Proteomes" id="UP001269144"/>
    </source>
</evidence>
<dbReference type="InterPro" id="IPR050297">
    <property type="entry name" value="LipidA_mod_glycosyltrf_83"/>
</dbReference>
<evidence type="ECO:0000256" key="3">
    <source>
        <dbReference type="ARBA" id="ARBA00022676"/>
    </source>
</evidence>
<organism evidence="10 11">
    <name type="scientific">Paracoccus aurantius</name>
    <dbReference type="NCBI Taxonomy" id="3073814"/>
    <lineage>
        <taxon>Bacteria</taxon>
        <taxon>Pseudomonadati</taxon>
        <taxon>Pseudomonadota</taxon>
        <taxon>Alphaproteobacteria</taxon>
        <taxon>Rhodobacterales</taxon>
        <taxon>Paracoccaceae</taxon>
        <taxon>Paracoccus</taxon>
    </lineage>
</organism>
<comment type="subcellular location">
    <subcellularLocation>
        <location evidence="1">Cell membrane</location>
        <topology evidence="1">Multi-pass membrane protein</topology>
    </subcellularLocation>
</comment>
<accession>A0ABU2HSW0</accession>
<dbReference type="GO" id="GO:0016757">
    <property type="term" value="F:glycosyltransferase activity"/>
    <property type="evidence" value="ECO:0007669"/>
    <property type="project" value="UniProtKB-KW"/>
</dbReference>
<evidence type="ECO:0000256" key="8">
    <source>
        <dbReference type="SAM" id="Phobius"/>
    </source>
</evidence>
<gene>
    <name evidence="10" type="ORF">RGQ15_08935</name>
</gene>
<reference evidence="11" key="1">
    <citation type="submission" date="2023-07" db="EMBL/GenBank/DDBJ databases">
        <title>Paracoccus sp. MBLB3053 whole genome sequence.</title>
        <authorList>
            <person name="Hwang C.Y."/>
            <person name="Cho E.-S."/>
            <person name="Seo M.-J."/>
        </authorList>
    </citation>
    <scope>NUCLEOTIDE SEQUENCE [LARGE SCALE GENOMIC DNA]</scope>
    <source>
        <strain evidence="11">MBLB3053</strain>
    </source>
</reference>
<sequence length="503" mass="53557">MQNATDVPIRADAQGAALAEERGLRVTFTLICALTLYRMALGYLDLTELSTDEAQYWAWGQESSFGAYSKPPLIGWIIRASTELFGHSVWAVRLPAAIIHAATALAILSLARRIVDQRIAAMAALAYLTAPAVALGSALMTTDTPLLLASALALIAQHELGRARLDRRPGFWLAVGLGAAVGIGLLAKYAMAYAIVGMIGAAVVSSNWRIRGRDLLTAVTVTIIVLLPHLGWLASHGFVTFHHLARSSGIEGGHPSYGVAAKFILDQLMVIGPVLFPACLLAMSRATRGSDTIALTMLAAASLLIVLCQALAGKALANWAVLYIVPGSILAAGLLADRPRLWLVSLTFGLAISLALPLAKVAATGLRLLDGRLAMARYLGHEPLADWVLNGADRVGARILVAADRDILADLTWFGTPRGYEVRAVPPKFAPANHWQLSHPFEAQELRRGEKALLVLREERLHGCRDAAILDRMHLDAGFGQGSTVVLIPLAGWGCLAAEEGGS</sequence>
<evidence type="ECO:0000256" key="6">
    <source>
        <dbReference type="ARBA" id="ARBA00022989"/>
    </source>
</evidence>